<evidence type="ECO:0000256" key="5">
    <source>
        <dbReference type="ARBA" id="ARBA00022806"/>
    </source>
</evidence>
<evidence type="ECO:0000256" key="9">
    <source>
        <dbReference type="ARBA" id="ARBA00047984"/>
    </source>
</evidence>
<dbReference type="FunFam" id="3.40.50.300:FF:000269">
    <property type="entry name" value="ATP-dependent RNA helicase SUPV3L1, mitochondrial"/>
    <property type="match status" value="1"/>
</dbReference>
<evidence type="ECO:0000256" key="6">
    <source>
        <dbReference type="ARBA" id="ARBA00022840"/>
    </source>
</evidence>
<keyword evidence="5" id="KW-0347">Helicase</keyword>
<feature type="region of interest" description="Disordered" evidence="10">
    <location>
        <begin position="205"/>
        <end position="235"/>
    </location>
</feature>
<sequence>MPTLRYANLHTSATSLRDPRPPSGSQKNTPFRWRERHPPTKRPTYAQKPAQEPDFAPPLPPSILLVTRALMNNLEATRQQPGWLADKAITFGLRGPGARALIPGSDYSDRDDTNIASSLVRRWAGTAVSEVKRAREEYAATQESLGAAESATLSAASRAWDIKSLQMAYSLKGEHCIQNIVVNAFIDRIHDDLLDAAAQLDIQAGQPPPAESLQSPTKFPSKQFTPPSLEPVADVQEGSSTTLRAIYMRKKAEACVNLASHFETIRASTDLRFPQLEYPIARSMTRTFHLHVGPTNSGKTHGALKALCSARNGAYCGPLRMLAHEVWDRINKGTVSPGVAARPCNLVTGEERRSVRDASLTACTVEMLSFDDLLDVAVIDEIQMIADTTRGPAWTSAVLGVPAKEVHLCGEASVVPLIERIAASCGDKVEVHRYDRLSPLRVSDKSLTNDLQNIKKGDAVVSFSRSGLFSLKEKIEQTTGLRCAIAYGALPPETKAEQARMFNDPDSDLDVMVASDAIGMGLNLKIKRIVFESLHKWNGKETVSLSGSQIKQIAGRAGRYGTGAPGEEAGGEVTTMEETDLPILRKALAAPLLPIERAVLGPTNDAVAALSTLMGVPQTGIYANQLYSGIRPDEAGREDSQVWRAYVSPTQYPMSENALVKFNSAEEQKLLDADLTKTYRKSAGHAILDCEVYDITQGVPSLSQLFTAFKDLARVDTSTYYLAGEAEEHILADMIEEATRDFAIPILDKFAISRAPVNSRDERVLTFAKNLVRGFGRGGLVSVAEGEQGLDMLQALDNAEECRRKAEEVVARISAKGSEDKRALPSAAHMEPPGLDVNSLQLLESLHRCVTLYSWLHFRFPLAFPYAEQTLEIKVRTENAIAWTLEAIKYARSRRLAALEQKREQDRKNDAVAGGQSGSFQRSGQRRDDLGSRRFPRGRRDDFGPRESSSSSRDKWV</sequence>
<evidence type="ECO:0000256" key="8">
    <source>
        <dbReference type="ARBA" id="ARBA00023128"/>
    </source>
</evidence>
<dbReference type="InterPro" id="IPR027417">
    <property type="entry name" value="P-loop_NTPase"/>
</dbReference>
<dbReference type="Pfam" id="PF22527">
    <property type="entry name" value="DEXQc_Suv3"/>
    <property type="match status" value="1"/>
</dbReference>
<dbReference type="InterPro" id="IPR022192">
    <property type="entry name" value="SUV3_C"/>
</dbReference>
<feature type="region of interest" description="Disordered" evidence="10">
    <location>
        <begin position="1"/>
        <end position="59"/>
    </location>
</feature>
<keyword evidence="6" id="KW-0067">ATP-binding</keyword>
<evidence type="ECO:0000259" key="11">
    <source>
        <dbReference type="PROSITE" id="PS51194"/>
    </source>
</evidence>
<dbReference type="CDD" id="cd17913">
    <property type="entry name" value="DEXQc_Suv3"/>
    <property type="match status" value="1"/>
</dbReference>
<dbReference type="GO" id="GO:0005524">
    <property type="term" value="F:ATP binding"/>
    <property type="evidence" value="ECO:0007669"/>
    <property type="project" value="UniProtKB-KW"/>
</dbReference>
<dbReference type="Pfam" id="PF00271">
    <property type="entry name" value="Helicase_C"/>
    <property type="match status" value="1"/>
</dbReference>
<keyword evidence="7" id="KW-0809">Transit peptide</keyword>
<name>A0A316WD75_9BASI</name>
<dbReference type="PANTHER" id="PTHR12131:SF1">
    <property type="entry name" value="ATP-DEPENDENT RNA HELICASE SUPV3L1, MITOCHONDRIAL-RELATED"/>
    <property type="match status" value="1"/>
</dbReference>
<dbReference type="GO" id="GO:0045025">
    <property type="term" value="C:mitochondrial degradosome"/>
    <property type="evidence" value="ECO:0007669"/>
    <property type="project" value="TreeGrafter"/>
</dbReference>
<feature type="region of interest" description="Disordered" evidence="10">
    <location>
        <begin position="901"/>
        <end position="957"/>
    </location>
</feature>
<dbReference type="CDD" id="cd18805">
    <property type="entry name" value="SF2_C_suv3"/>
    <property type="match status" value="1"/>
</dbReference>
<dbReference type="Gene3D" id="1.20.272.40">
    <property type="match status" value="1"/>
</dbReference>
<dbReference type="InterPro" id="IPR001650">
    <property type="entry name" value="Helicase_C-like"/>
</dbReference>
<keyword evidence="4" id="KW-0378">Hydrolase</keyword>
<evidence type="ECO:0000256" key="7">
    <source>
        <dbReference type="ARBA" id="ARBA00022946"/>
    </source>
</evidence>
<dbReference type="FunFam" id="3.40.50.300:FF:000957">
    <property type="entry name" value="ATP-dependent RNA helicase SUV3L, mitochondrial"/>
    <property type="match status" value="1"/>
</dbReference>
<dbReference type="STRING" id="1522189.A0A316WD75"/>
<feature type="domain" description="Helicase C-terminal" evidence="11">
    <location>
        <begin position="446"/>
        <end position="600"/>
    </location>
</feature>
<dbReference type="GO" id="GO:0016787">
    <property type="term" value="F:hydrolase activity"/>
    <property type="evidence" value="ECO:0007669"/>
    <property type="project" value="UniProtKB-KW"/>
</dbReference>
<dbReference type="Gene3D" id="1.20.58.1080">
    <property type="match status" value="1"/>
</dbReference>
<dbReference type="Pfam" id="PF12513">
    <property type="entry name" value="SUV3_C"/>
    <property type="match status" value="1"/>
</dbReference>
<evidence type="ECO:0000313" key="12">
    <source>
        <dbReference type="EMBL" id="PWN45803.1"/>
    </source>
</evidence>
<dbReference type="AlphaFoldDB" id="A0A316WD75"/>
<dbReference type="InterPro" id="IPR050699">
    <property type="entry name" value="RNA-DNA_Helicase"/>
</dbReference>
<dbReference type="SUPFAM" id="SSF52540">
    <property type="entry name" value="P-loop containing nucleoside triphosphate hydrolases"/>
    <property type="match status" value="1"/>
</dbReference>
<evidence type="ECO:0000256" key="1">
    <source>
        <dbReference type="ARBA" id="ARBA00004173"/>
    </source>
</evidence>
<organism evidence="12 13">
    <name type="scientific">Ceraceosorus guamensis</name>
    <dbReference type="NCBI Taxonomy" id="1522189"/>
    <lineage>
        <taxon>Eukaryota</taxon>
        <taxon>Fungi</taxon>
        <taxon>Dikarya</taxon>
        <taxon>Basidiomycota</taxon>
        <taxon>Ustilaginomycotina</taxon>
        <taxon>Exobasidiomycetes</taxon>
        <taxon>Ceraceosorales</taxon>
        <taxon>Ceraceosoraceae</taxon>
        <taxon>Ceraceosorus</taxon>
    </lineage>
</organism>
<dbReference type="OrthoDB" id="6692397at2759"/>
<dbReference type="InterPro" id="IPR055206">
    <property type="entry name" value="DEXQc_SUV3"/>
</dbReference>
<dbReference type="GeneID" id="37037665"/>
<dbReference type="GO" id="GO:0000965">
    <property type="term" value="P:mitochondrial RNA 3'-end processing"/>
    <property type="evidence" value="ECO:0007669"/>
    <property type="project" value="TreeGrafter"/>
</dbReference>
<gene>
    <name evidence="12" type="ORF">IE81DRAFT_344290</name>
</gene>
<protein>
    <recommendedName>
        <fullName evidence="2">RNA helicase</fullName>
        <ecNumber evidence="2">3.6.4.13</ecNumber>
    </recommendedName>
</protein>
<accession>A0A316WD75</accession>
<dbReference type="EC" id="3.6.4.13" evidence="2"/>
<feature type="compositionally biased region" description="Basic and acidic residues" evidence="10">
    <location>
        <begin position="925"/>
        <end position="945"/>
    </location>
</feature>
<dbReference type="Gene3D" id="3.40.50.300">
    <property type="entry name" value="P-loop containing nucleotide triphosphate hydrolases"/>
    <property type="match status" value="2"/>
</dbReference>
<feature type="compositionally biased region" description="Basic and acidic residues" evidence="10">
    <location>
        <begin position="901"/>
        <end position="910"/>
    </location>
</feature>
<evidence type="ECO:0000256" key="10">
    <source>
        <dbReference type="SAM" id="MobiDB-lite"/>
    </source>
</evidence>
<comment type="subcellular location">
    <subcellularLocation>
        <location evidence="1">Mitochondrion</location>
    </subcellularLocation>
</comment>
<dbReference type="Proteomes" id="UP000245783">
    <property type="component" value="Unassembled WGS sequence"/>
</dbReference>
<dbReference type="SMART" id="SM00490">
    <property type="entry name" value="HELICc"/>
    <property type="match status" value="1"/>
</dbReference>
<dbReference type="PANTHER" id="PTHR12131">
    <property type="entry name" value="ATP-DEPENDENT RNA AND DNA HELICASE"/>
    <property type="match status" value="1"/>
</dbReference>
<evidence type="ECO:0000256" key="4">
    <source>
        <dbReference type="ARBA" id="ARBA00022801"/>
    </source>
</evidence>
<keyword evidence="3" id="KW-0547">Nucleotide-binding</keyword>
<evidence type="ECO:0000256" key="3">
    <source>
        <dbReference type="ARBA" id="ARBA00022741"/>
    </source>
</evidence>
<reference evidence="12 13" key="1">
    <citation type="journal article" date="2018" name="Mol. Biol. Evol.">
        <title>Broad Genomic Sampling Reveals a Smut Pathogenic Ancestry of the Fungal Clade Ustilaginomycotina.</title>
        <authorList>
            <person name="Kijpornyongpan T."/>
            <person name="Mondo S.J."/>
            <person name="Barry K."/>
            <person name="Sandor L."/>
            <person name="Lee J."/>
            <person name="Lipzen A."/>
            <person name="Pangilinan J."/>
            <person name="LaButti K."/>
            <person name="Hainaut M."/>
            <person name="Henrissat B."/>
            <person name="Grigoriev I.V."/>
            <person name="Spatafora J.W."/>
            <person name="Aime M.C."/>
        </authorList>
    </citation>
    <scope>NUCLEOTIDE SEQUENCE [LARGE SCALE GENOMIC DNA]</scope>
    <source>
        <strain evidence="12 13">MCA 4658</strain>
    </source>
</reference>
<comment type="catalytic activity">
    <reaction evidence="9">
        <text>ATP + H2O = ADP + phosphate + H(+)</text>
        <dbReference type="Rhea" id="RHEA:13065"/>
        <dbReference type="ChEBI" id="CHEBI:15377"/>
        <dbReference type="ChEBI" id="CHEBI:15378"/>
        <dbReference type="ChEBI" id="CHEBI:30616"/>
        <dbReference type="ChEBI" id="CHEBI:43474"/>
        <dbReference type="ChEBI" id="CHEBI:456216"/>
        <dbReference type="EC" id="3.6.4.13"/>
    </reaction>
</comment>
<dbReference type="GO" id="GO:0003724">
    <property type="term" value="F:RNA helicase activity"/>
    <property type="evidence" value="ECO:0007669"/>
    <property type="project" value="UniProtKB-EC"/>
</dbReference>
<proteinExistence type="predicted"/>
<evidence type="ECO:0000256" key="2">
    <source>
        <dbReference type="ARBA" id="ARBA00012552"/>
    </source>
</evidence>
<dbReference type="InterPro" id="IPR044774">
    <property type="entry name" value="Suv3_DEXQc"/>
</dbReference>
<dbReference type="PROSITE" id="PS51194">
    <property type="entry name" value="HELICASE_CTER"/>
    <property type="match status" value="1"/>
</dbReference>
<evidence type="ECO:0000313" key="13">
    <source>
        <dbReference type="Proteomes" id="UP000245783"/>
    </source>
</evidence>
<dbReference type="InParanoid" id="A0A316WD75"/>
<dbReference type="EMBL" id="KZ819353">
    <property type="protein sequence ID" value="PWN45803.1"/>
    <property type="molecule type" value="Genomic_DNA"/>
</dbReference>
<keyword evidence="8" id="KW-0496">Mitochondrion</keyword>
<keyword evidence="13" id="KW-1185">Reference proteome</keyword>
<feature type="compositionally biased region" description="Polar residues" evidence="10">
    <location>
        <begin position="212"/>
        <end position="226"/>
    </location>
</feature>
<dbReference type="RefSeq" id="XP_025372963.1">
    <property type="nucleotide sequence ID" value="XM_025515795.1"/>
</dbReference>